<accession>A0ABY6Z028</accession>
<dbReference type="CDD" id="cd00229">
    <property type="entry name" value="SGNH_hydrolase"/>
    <property type="match status" value="1"/>
</dbReference>
<dbReference type="InterPro" id="IPR051532">
    <property type="entry name" value="Ester_Hydrolysis_Enzymes"/>
</dbReference>
<dbReference type="SUPFAM" id="SSF52266">
    <property type="entry name" value="SGNH hydrolase"/>
    <property type="match status" value="1"/>
</dbReference>
<gene>
    <name evidence="2" type="ORF">NZD86_18640</name>
</gene>
<reference evidence="2" key="1">
    <citation type="submission" date="2022-08" db="EMBL/GenBank/DDBJ databases">
        <title>Alicyclobacillus dauci DSM2870, complete genome.</title>
        <authorList>
            <person name="Wang Q."/>
            <person name="Cai R."/>
            <person name="Wang Z."/>
        </authorList>
    </citation>
    <scope>NUCLEOTIDE SEQUENCE</scope>
    <source>
        <strain evidence="2">DSM 28700</strain>
    </source>
</reference>
<evidence type="ECO:0000313" key="2">
    <source>
        <dbReference type="EMBL" id="WAH36237.1"/>
    </source>
</evidence>
<name>A0ABY6Z028_9BACL</name>
<evidence type="ECO:0000259" key="1">
    <source>
        <dbReference type="Pfam" id="PF13472"/>
    </source>
</evidence>
<dbReference type="PANTHER" id="PTHR30383">
    <property type="entry name" value="THIOESTERASE 1/PROTEASE 1/LYSOPHOSPHOLIPASE L1"/>
    <property type="match status" value="1"/>
</dbReference>
<keyword evidence="2" id="KW-0378">Hydrolase</keyword>
<feature type="domain" description="SGNH hydrolase-type esterase" evidence="1">
    <location>
        <begin position="5"/>
        <end position="213"/>
    </location>
</feature>
<organism evidence="2 3">
    <name type="scientific">Alicyclobacillus dauci</name>
    <dbReference type="NCBI Taxonomy" id="1475485"/>
    <lineage>
        <taxon>Bacteria</taxon>
        <taxon>Bacillati</taxon>
        <taxon>Bacillota</taxon>
        <taxon>Bacilli</taxon>
        <taxon>Bacillales</taxon>
        <taxon>Alicyclobacillaceae</taxon>
        <taxon>Alicyclobacillus</taxon>
    </lineage>
</organism>
<dbReference type="Proteomes" id="UP001164803">
    <property type="component" value="Chromosome"/>
</dbReference>
<dbReference type="Gene3D" id="3.40.50.1110">
    <property type="entry name" value="SGNH hydrolase"/>
    <property type="match status" value="1"/>
</dbReference>
<dbReference type="InterPro" id="IPR036514">
    <property type="entry name" value="SGNH_hydro_sf"/>
</dbReference>
<dbReference type="EMBL" id="CP104064">
    <property type="protein sequence ID" value="WAH36237.1"/>
    <property type="molecule type" value="Genomic_DNA"/>
</dbReference>
<dbReference type="PANTHER" id="PTHR30383:SF5">
    <property type="entry name" value="SGNH HYDROLASE-TYPE ESTERASE DOMAIN-CONTAINING PROTEIN"/>
    <property type="match status" value="1"/>
</dbReference>
<protein>
    <submittedName>
        <fullName evidence="2">SGNH/GDSL hydrolase family protein</fullName>
    </submittedName>
</protein>
<sequence length="240" mass="27065">MRIVCAGDSLTRGVSFIRGRLRIVRDNYPNLLQTRLQTAAYDGVEVKNCGAFNDNSGSLLNRLQKDVFAEHPDIVLIEIGANDCDFRWNEVAEAPDVEHVPYVPLDRYVSNLKHIVKGVHSIGAKPIVLTLLPLDPVRYYHHLSVRFGKQIAHWIARCGGIEYWHNQYDKALRGCLDDLHIDRIDVRAHDGQVATWRTMLSDDGIHLTSTGYQYLSRMVFSALEDLGVLPSTARVTSSRG</sequence>
<evidence type="ECO:0000313" key="3">
    <source>
        <dbReference type="Proteomes" id="UP001164803"/>
    </source>
</evidence>
<keyword evidence="3" id="KW-1185">Reference proteome</keyword>
<proteinExistence type="predicted"/>
<dbReference type="GO" id="GO:0016787">
    <property type="term" value="F:hydrolase activity"/>
    <property type="evidence" value="ECO:0007669"/>
    <property type="project" value="UniProtKB-KW"/>
</dbReference>
<dbReference type="InterPro" id="IPR013830">
    <property type="entry name" value="SGNH_hydro"/>
</dbReference>
<dbReference type="Pfam" id="PF13472">
    <property type="entry name" value="Lipase_GDSL_2"/>
    <property type="match status" value="1"/>
</dbReference>
<dbReference type="RefSeq" id="WP_268043560.1">
    <property type="nucleotide sequence ID" value="NZ_CP104064.1"/>
</dbReference>